<evidence type="ECO:0000259" key="3">
    <source>
        <dbReference type="PROSITE" id="PS50110"/>
    </source>
</evidence>
<dbReference type="SMART" id="SM00448">
    <property type="entry name" value="REC"/>
    <property type="match status" value="1"/>
</dbReference>
<dbReference type="Proteomes" id="UP000603545">
    <property type="component" value="Unassembled WGS sequence"/>
</dbReference>
<sequence length="527" mass="59204">MKKVKPLVLIVDDNSINIDLLVNTLKNDYRLGIAKNGAKALEYADKYMPDLILLDIMMPEMNGYEVCTRLKAATKTKDIPVIFITAMSEEGHKTRGFEVGALDYITKPFHAAEVKARVKTHLSLKEARDQEIYIASRIQQTLLLGQPPHNIQGIQIAHLTAASQKIDGDFYDFFKHSDLCFDIVVGDVMGKGIPAALLGAALKSHLLRVLNELSLLINKDNPPEPAQIISSVHTQVIDQIEDLETFATLCYARFDMAKYMYSFVDCGHMRTIHFHNDTNNCSLLRGVNMPLGFPEKEPFRQKAVRFKPGDLFVFYSDGLTECKDRDGNLYGEKRLVDFVQINAKIEPENLINSIWNDIIAFSESETFDDDVTCVLVKIGKRASRSALSTESKLEIISDLKELERVRAFAREFCAGIKNYPLDAKRISMIELAVTEVTVNIIKHAYQSRTGETIQINAEASADEIEIRFYDQGERFEPKSVPQPVFGGSRESGFGLHIIAHTVDEVIYSRDDQGRNCACLKIKLTGGN</sequence>
<organism evidence="4 5">
    <name type="scientific">Candidatus Desulfaltia bathyphila</name>
    <dbReference type="NCBI Taxonomy" id="2841697"/>
    <lineage>
        <taxon>Bacteria</taxon>
        <taxon>Pseudomonadati</taxon>
        <taxon>Thermodesulfobacteriota</taxon>
        <taxon>Desulfobacteria</taxon>
        <taxon>Desulfobacterales</taxon>
        <taxon>Desulfobacterales incertae sedis</taxon>
        <taxon>Candidatus Desulfaltia</taxon>
    </lineage>
</organism>
<dbReference type="Gene3D" id="3.30.565.10">
    <property type="entry name" value="Histidine kinase-like ATPase, C-terminal domain"/>
    <property type="match status" value="1"/>
</dbReference>
<reference evidence="4 5" key="1">
    <citation type="submission" date="2020-08" db="EMBL/GenBank/DDBJ databases">
        <title>Bridging the membrane lipid divide: bacteria of the FCB group superphylum have the potential to synthesize archaeal ether lipids.</title>
        <authorList>
            <person name="Villanueva L."/>
            <person name="Von Meijenfeldt F.A.B."/>
            <person name="Westbye A.B."/>
            <person name="Yadav S."/>
            <person name="Hopmans E.C."/>
            <person name="Dutilh B.E."/>
            <person name="Sinninghe Damste J.S."/>
        </authorList>
    </citation>
    <scope>NUCLEOTIDE SEQUENCE [LARGE SCALE GENOMIC DNA]</scope>
    <source>
        <strain evidence="4">NIOZ-UU82</strain>
    </source>
</reference>
<dbReference type="InterPro" id="IPR003594">
    <property type="entry name" value="HATPase_dom"/>
</dbReference>
<protein>
    <submittedName>
        <fullName evidence="4">SpoIIE family protein phosphatase</fullName>
    </submittedName>
</protein>
<evidence type="ECO:0000256" key="1">
    <source>
        <dbReference type="ARBA" id="ARBA00022801"/>
    </source>
</evidence>
<dbReference type="SUPFAM" id="SSF52172">
    <property type="entry name" value="CheY-like"/>
    <property type="match status" value="1"/>
</dbReference>
<dbReference type="SMART" id="SM00331">
    <property type="entry name" value="PP2C_SIG"/>
    <property type="match status" value="1"/>
</dbReference>
<dbReference type="InterPro" id="IPR036890">
    <property type="entry name" value="HATPase_C_sf"/>
</dbReference>
<dbReference type="Gene3D" id="3.40.50.2300">
    <property type="match status" value="1"/>
</dbReference>
<comment type="caution">
    <text evidence="4">The sequence shown here is derived from an EMBL/GenBank/DDBJ whole genome shotgun (WGS) entry which is preliminary data.</text>
</comment>
<gene>
    <name evidence="4" type="ORF">H8E80_01555</name>
</gene>
<dbReference type="InterPro" id="IPR052016">
    <property type="entry name" value="Bact_Sigma-Reg"/>
</dbReference>
<dbReference type="Pfam" id="PF07228">
    <property type="entry name" value="SpoIIE"/>
    <property type="match status" value="1"/>
</dbReference>
<dbReference type="AlphaFoldDB" id="A0A8J6TB75"/>
<dbReference type="Pfam" id="PF13581">
    <property type="entry name" value="HATPase_c_2"/>
    <property type="match status" value="1"/>
</dbReference>
<evidence type="ECO:0000256" key="2">
    <source>
        <dbReference type="PROSITE-ProRule" id="PRU00169"/>
    </source>
</evidence>
<dbReference type="InterPro" id="IPR036457">
    <property type="entry name" value="PPM-type-like_dom_sf"/>
</dbReference>
<name>A0A8J6TB75_9BACT</name>
<evidence type="ECO:0000313" key="4">
    <source>
        <dbReference type="EMBL" id="MBC8198720.1"/>
    </source>
</evidence>
<dbReference type="InterPro" id="IPR001789">
    <property type="entry name" value="Sig_transdc_resp-reg_receiver"/>
</dbReference>
<feature type="modified residue" description="4-aspartylphosphate" evidence="2">
    <location>
        <position position="55"/>
    </location>
</feature>
<dbReference type="Gene3D" id="3.60.40.10">
    <property type="entry name" value="PPM-type phosphatase domain"/>
    <property type="match status" value="1"/>
</dbReference>
<dbReference type="EMBL" id="JACNLL010000021">
    <property type="protein sequence ID" value="MBC8198720.1"/>
    <property type="molecule type" value="Genomic_DNA"/>
</dbReference>
<keyword evidence="1" id="KW-0378">Hydrolase</keyword>
<dbReference type="GO" id="GO:0016791">
    <property type="term" value="F:phosphatase activity"/>
    <property type="evidence" value="ECO:0007669"/>
    <property type="project" value="TreeGrafter"/>
</dbReference>
<accession>A0A8J6TB75</accession>
<dbReference type="SUPFAM" id="SSF81606">
    <property type="entry name" value="PP2C-like"/>
    <property type="match status" value="1"/>
</dbReference>
<dbReference type="SUPFAM" id="SSF55874">
    <property type="entry name" value="ATPase domain of HSP90 chaperone/DNA topoisomerase II/histidine kinase"/>
    <property type="match status" value="1"/>
</dbReference>
<dbReference type="PROSITE" id="PS50110">
    <property type="entry name" value="RESPONSE_REGULATORY"/>
    <property type="match status" value="1"/>
</dbReference>
<evidence type="ECO:0000313" key="5">
    <source>
        <dbReference type="Proteomes" id="UP000603545"/>
    </source>
</evidence>
<keyword evidence="2" id="KW-0597">Phosphoprotein</keyword>
<feature type="domain" description="Response regulatory" evidence="3">
    <location>
        <begin position="7"/>
        <end position="122"/>
    </location>
</feature>
<dbReference type="Pfam" id="PF00072">
    <property type="entry name" value="Response_reg"/>
    <property type="match status" value="1"/>
</dbReference>
<dbReference type="InterPro" id="IPR011006">
    <property type="entry name" value="CheY-like_superfamily"/>
</dbReference>
<dbReference type="GO" id="GO:0000160">
    <property type="term" value="P:phosphorelay signal transduction system"/>
    <property type="evidence" value="ECO:0007669"/>
    <property type="project" value="InterPro"/>
</dbReference>
<dbReference type="CDD" id="cd16936">
    <property type="entry name" value="HATPase_RsbW-like"/>
    <property type="match status" value="1"/>
</dbReference>
<dbReference type="PANTHER" id="PTHR43156:SF2">
    <property type="entry name" value="STAGE II SPORULATION PROTEIN E"/>
    <property type="match status" value="1"/>
</dbReference>
<dbReference type="CDD" id="cd19920">
    <property type="entry name" value="REC_PA4781-like"/>
    <property type="match status" value="1"/>
</dbReference>
<dbReference type="PANTHER" id="PTHR43156">
    <property type="entry name" value="STAGE II SPORULATION PROTEIN E-RELATED"/>
    <property type="match status" value="1"/>
</dbReference>
<proteinExistence type="predicted"/>
<dbReference type="InterPro" id="IPR001932">
    <property type="entry name" value="PPM-type_phosphatase-like_dom"/>
</dbReference>